<proteinExistence type="predicted"/>
<protein>
    <submittedName>
        <fullName evidence="1">Uncharacterized protein</fullName>
    </submittedName>
</protein>
<name>A0A0A9GMU1_ARUDO</name>
<dbReference type="EMBL" id="GBRH01171451">
    <property type="protein sequence ID" value="JAE26445.1"/>
    <property type="molecule type" value="Transcribed_RNA"/>
</dbReference>
<reference evidence="1" key="1">
    <citation type="submission" date="2014-09" db="EMBL/GenBank/DDBJ databases">
        <authorList>
            <person name="Magalhaes I.L.F."/>
            <person name="Oliveira U."/>
            <person name="Santos F.R."/>
            <person name="Vidigal T.H.D.A."/>
            <person name="Brescovit A.D."/>
            <person name="Santos A.J."/>
        </authorList>
    </citation>
    <scope>NUCLEOTIDE SEQUENCE</scope>
    <source>
        <tissue evidence="1">Shoot tissue taken approximately 20 cm above the soil surface</tissue>
    </source>
</reference>
<sequence>MKTARILSHFFAMRCGSLRVIAAGKIKAMQTAAVSPVN</sequence>
<accession>A0A0A9GMU1</accession>
<evidence type="ECO:0000313" key="1">
    <source>
        <dbReference type="EMBL" id="JAE26445.1"/>
    </source>
</evidence>
<reference evidence="1" key="2">
    <citation type="journal article" date="2015" name="Data Brief">
        <title>Shoot transcriptome of the giant reed, Arundo donax.</title>
        <authorList>
            <person name="Barrero R.A."/>
            <person name="Guerrero F.D."/>
            <person name="Moolhuijzen P."/>
            <person name="Goolsby J.A."/>
            <person name="Tidwell J."/>
            <person name="Bellgard S.E."/>
            <person name="Bellgard M.I."/>
        </authorList>
    </citation>
    <scope>NUCLEOTIDE SEQUENCE</scope>
    <source>
        <tissue evidence="1">Shoot tissue taken approximately 20 cm above the soil surface</tissue>
    </source>
</reference>
<organism evidence="1">
    <name type="scientific">Arundo donax</name>
    <name type="common">Giant reed</name>
    <name type="synonym">Donax arundinaceus</name>
    <dbReference type="NCBI Taxonomy" id="35708"/>
    <lineage>
        <taxon>Eukaryota</taxon>
        <taxon>Viridiplantae</taxon>
        <taxon>Streptophyta</taxon>
        <taxon>Embryophyta</taxon>
        <taxon>Tracheophyta</taxon>
        <taxon>Spermatophyta</taxon>
        <taxon>Magnoliopsida</taxon>
        <taxon>Liliopsida</taxon>
        <taxon>Poales</taxon>
        <taxon>Poaceae</taxon>
        <taxon>PACMAD clade</taxon>
        <taxon>Arundinoideae</taxon>
        <taxon>Arundineae</taxon>
        <taxon>Arundo</taxon>
    </lineage>
</organism>
<dbReference type="AlphaFoldDB" id="A0A0A9GMU1"/>